<keyword evidence="1" id="KW-1133">Transmembrane helix</keyword>
<evidence type="ECO:0000256" key="1">
    <source>
        <dbReference type="SAM" id="Phobius"/>
    </source>
</evidence>
<dbReference type="RefSeq" id="WP_229292831.1">
    <property type="nucleotide sequence ID" value="NZ_CP086654.1"/>
</dbReference>
<keyword evidence="3" id="KW-1185">Reference proteome</keyword>
<proteinExistence type="predicted"/>
<accession>A0ABY3PDK5</accession>
<feature type="transmembrane region" description="Helical" evidence="1">
    <location>
        <begin position="63"/>
        <end position="80"/>
    </location>
</feature>
<reference evidence="2 3" key="1">
    <citation type="journal article" date="2022" name="Pathogens">
        <title>Staphylococcus ratti sp. nov. Isolated from a Lab Rat.</title>
        <authorList>
            <person name="Kovarovic V."/>
            <person name="Sedlacek I."/>
            <person name="Petras P."/>
            <person name="Kralova S."/>
            <person name="Maslanova I."/>
            <person name="Svec P."/>
            <person name="Neumann-Schaal M."/>
            <person name="Botka T."/>
            <person name="Gelbicova T."/>
            <person name="Stankova E."/>
            <person name="Doskar J."/>
            <person name="Pantucek R."/>
        </authorList>
    </citation>
    <scope>NUCLEOTIDE SEQUENCE [LARGE SCALE GENOMIC DNA]</scope>
    <source>
        <strain evidence="2 3">CCM 9025</strain>
    </source>
</reference>
<keyword evidence="1" id="KW-0812">Transmembrane</keyword>
<feature type="transmembrane region" description="Helical" evidence="1">
    <location>
        <begin position="35"/>
        <end position="56"/>
    </location>
</feature>
<dbReference type="EMBL" id="CP086654">
    <property type="protein sequence ID" value="UEX90335.1"/>
    <property type="molecule type" value="Genomic_DNA"/>
</dbReference>
<name>A0ABY3PDK5_9STAP</name>
<sequence length="89" mass="9943">MAALLVLIVYLTKCNALVANFDMSKLPKQYVQKGWNLWILSAMSVIISALLAIILYEITTSGFAFTVPIIGIAIAIWAFIRIHKYIKKA</sequence>
<gene>
    <name evidence="2" type="ORF">LN051_01300</name>
</gene>
<organism evidence="2 3">
    <name type="scientific">Staphylococcus ratti</name>
    <dbReference type="NCBI Taxonomy" id="2892440"/>
    <lineage>
        <taxon>Bacteria</taxon>
        <taxon>Bacillati</taxon>
        <taxon>Bacillota</taxon>
        <taxon>Bacilli</taxon>
        <taxon>Bacillales</taxon>
        <taxon>Staphylococcaceae</taxon>
        <taxon>Staphylococcus</taxon>
    </lineage>
</organism>
<protein>
    <submittedName>
        <fullName evidence="2">Uncharacterized protein</fullName>
    </submittedName>
</protein>
<dbReference type="Proteomes" id="UP001197626">
    <property type="component" value="Chromosome"/>
</dbReference>
<keyword evidence="1" id="KW-0472">Membrane</keyword>
<evidence type="ECO:0000313" key="3">
    <source>
        <dbReference type="Proteomes" id="UP001197626"/>
    </source>
</evidence>
<evidence type="ECO:0000313" key="2">
    <source>
        <dbReference type="EMBL" id="UEX90335.1"/>
    </source>
</evidence>